<name>K9YPG4_CYASC</name>
<evidence type="ECO:0000259" key="5">
    <source>
        <dbReference type="PROSITE" id="PS50072"/>
    </source>
</evidence>
<comment type="function">
    <text evidence="3">PPIases accelerate the folding of proteins. It catalyzes the cis-trans isomerization of proline imidic peptide bonds in oligopeptides.</text>
</comment>
<evidence type="ECO:0000313" key="6">
    <source>
        <dbReference type="EMBL" id="AFZ48285.1"/>
    </source>
</evidence>
<comment type="catalytic activity">
    <reaction evidence="3">
        <text>[protein]-peptidylproline (omega=180) = [protein]-peptidylproline (omega=0)</text>
        <dbReference type="Rhea" id="RHEA:16237"/>
        <dbReference type="Rhea" id="RHEA-COMP:10747"/>
        <dbReference type="Rhea" id="RHEA-COMP:10748"/>
        <dbReference type="ChEBI" id="CHEBI:83833"/>
        <dbReference type="ChEBI" id="CHEBI:83834"/>
        <dbReference type="EC" id="5.2.1.8"/>
    </reaction>
</comment>
<dbReference type="InterPro" id="IPR002130">
    <property type="entry name" value="Cyclophilin-type_PPIase_dom"/>
</dbReference>
<comment type="similarity">
    <text evidence="3">Belongs to the cyclophilin-type PPIase family.</text>
</comment>
<dbReference type="STRING" id="292563.Cyast_2337"/>
<dbReference type="PRINTS" id="PR00153">
    <property type="entry name" value="CSAPPISMRASE"/>
</dbReference>
<dbReference type="eggNOG" id="COG0652">
    <property type="taxonomic scope" value="Bacteria"/>
</dbReference>
<dbReference type="Pfam" id="PF00160">
    <property type="entry name" value="Pro_isomerase"/>
    <property type="match status" value="1"/>
</dbReference>
<dbReference type="Gene3D" id="2.40.100.10">
    <property type="entry name" value="Cyclophilin-like"/>
    <property type="match status" value="1"/>
</dbReference>
<keyword evidence="7" id="KW-1185">Reference proteome</keyword>
<dbReference type="PANTHER" id="PTHR43246">
    <property type="entry name" value="PEPTIDYL-PROLYL CIS-TRANS ISOMERASE CYP38, CHLOROPLASTIC"/>
    <property type="match status" value="1"/>
</dbReference>
<dbReference type="GO" id="GO:0003755">
    <property type="term" value="F:peptidyl-prolyl cis-trans isomerase activity"/>
    <property type="evidence" value="ECO:0007669"/>
    <property type="project" value="UniProtKB-UniRule"/>
</dbReference>
<reference evidence="7" key="1">
    <citation type="journal article" date="2013" name="Proc. Natl. Acad. Sci. U.S.A.">
        <title>Improving the coverage of the cyanobacterial phylum using diversity-driven genome sequencing.</title>
        <authorList>
            <person name="Shih P.M."/>
            <person name="Wu D."/>
            <person name="Latifi A."/>
            <person name="Axen S.D."/>
            <person name="Fewer D.P."/>
            <person name="Talla E."/>
            <person name="Calteau A."/>
            <person name="Cai F."/>
            <person name="Tandeau de Marsac N."/>
            <person name="Rippka R."/>
            <person name="Herdman M."/>
            <person name="Sivonen K."/>
            <person name="Coursin T."/>
            <person name="Laurent T."/>
            <person name="Goodwin L."/>
            <person name="Nolan M."/>
            <person name="Davenport K.W."/>
            <person name="Han C.S."/>
            <person name="Rubin E.M."/>
            <person name="Eisen J.A."/>
            <person name="Woyke T."/>
            <person name="Gugger M."/>
            <person name="Kerfeld C.A."/>
        </authorList>
    </citation>
    <scope>NUCLEOTIDE SEQUENCE [LARGE SCALE GENOMIC DNA]</scope>
    <source>
        <strain evidence="7">ATCC 29140 / PCC 7202</strain>
    </source>
</reference>
<dbReference type="EMBL" id="CP003940">
    <property type="protein sequence ID" value="AFZ48285.1"/>
    <property type="molecule type" value="Genomic_DNA"/>
</dbReference>
<gene>
    <name evidence="6" type="ordered locus">Cyast_2337</name>
</gene>
<feature type="compositionally biased region" description="Polar residues" evidence="4">
    <location>
        <begin position="32"/>
        <end position="42"/>
    </location>
</feature>
<dbReference type="InterPro" id="IPR044665">
    <property type="entry name" value="E_coli_cyclophilin_A-like"/>
</dbReference>
<dbReference type="EC" id="5.2.1.8" evidence="3"/>
<organism evidence="6 7">
    <name type="scientific">Cyanobacterium stanieri (strain ATCC 29140 / PCC 7202)</name>
    <dbReference type="NCBI Taxonomy" id="292563"/>
    <lineage>
        <taxon>Bacteria</taxon>
        <taxon>Bacillati</taxon>
        <taxon>Cyanobacteriota</taxon>
        <taxon>Cyanophyceae</taxon>
        <taxon>Oscillatoriophycideae</taxon>
        <taxon>Chroococcales</taxon>
        <taxon>Geminocystaceae</taxon>
        <taxon>Cyanobacterium</taxon>
    </lineage>
</organism>
<evidence type="ECO:0000256" key="2">
    <source>
        <dbReference type="ARBA" id="ARBA00023235"/>
    </source>
</evidence>
<keyword evidence="2 3" id="KW-0413">Isomerase</keyword>
<dbReference type="AlphaFoldDB" id="K9YPG4"/>
<feature type="region of interest" description="Disordered" evidence="4">
    <location>
        <begin position="32"/>
        <end position="53"/>
    </location>
</feature>
<proteinExistence type="inferred from homology"/>
<dbReference type="HOGENOM" id="CLU_012062_16_4_3"/>
<evidence type="ECO:0000256" key="4">
    <source>
        <dbReference type="SAM" id="MobiDB-lite"/>
    </source>
</evidence>
<sequence length="264" mass="28777">MNLVTNNNNHWRIFLTICLVSLITLTGCQTTSDSAVTGGSNSEEIESPMADVTQNQSTDIDNNIMNLPKLEGKAIVEMKVKGQSITIELDGNNAPITAGNFLDLVDKGVYDGLVFHRVVTEPQPFVAQGGDPQGKDPNFPVSRLGTGGYIDPNTNSQRYIPLEIRPQYDESAEDATPPEIIYSQTTDVTPQLRHEYGVIAMARSQMPDSASSQFYFTLADLPFLDGSYAVFGRVTNGMDVVEGIAQGDRIDSVQVISGIENLKR</sequence>
<dbReference type="Proteomes" id="UP000010483">
    <property type="component" value="Chromosome"/>
</dbReference>
<protein>
    <recommendedName>
        <fullName evidence="3">Peptidyl-prolyl cis-trans isomerase</fullName>
        <shortName evidence="3">PPIase</shortName>
        <ecNumber evidence="3">5.2.1.8</ecNumber>
    </recommendedName>
</protein>
<dbReference type="PROSITE" id="PS50072">
    <property type="entry name" value="CSA_PPIASE_2"/>
    <property type="match status" value="1"/>
</dbReference>
<evidence type="ECO:0000256" key="1">
    <source>
        <dbReference type="ARBA" id="ARBA00023110"/>
    </source>
</evidence>
<dbReference type="KEGG" id="csn:Cyast_2337"/>
<keyword evidence="1 3" id="KW-0697">Rotamase</keyword>
<dbReference type="BioCyc" id="CSTA292563:G1353-2341-MONOMER"/>
<evidence type="ECO:0000256" key="3">
    <source>
        <dbReference type="RuleBase" id="RU363019"/>
    </source>
</evidence>
<feature type="domain" description="PPIase cyclophilin-type" evidence="5">
    <location>
        <begin position="85"/>
        <end position="246"/>
    </location>
</feature>
<evidence type="ECO:0000313" key="7">
    <source>
        <dbReference type="Proteomes" id="UP000010483"/>
    </source>
</evidence>
<accession>K9YPG4</accession>
<dbReference type="InterPro" id="IPR029000">
    <property type="entry name" value="Cyclophilin-like_dom_sf"/>
</dbReference>
<dbReference type="SUPFAM" id="SSF50891">
    <property type="entry name" value="Cyclophilin-like"/>
    <property type="match status" value="1"/>
</dbReference>
<dbReference type="PATRIC" id="fig|292563.3.peg.2443"/>